<feature type="region of interest" description="Disordered" evidence="1">
    <location>
        <begin position="1"/>
        <end position="21"/>
    </location>
</feature>
<reference evidence="3" key="1">
    <citation type="submission" date="2017-06" db="EMBL/GenBank/DDBJ databases">
        <title>Genome analysis of Fimbriiglobus ruber SP5, the first member of the order Planctomycetales with confirmed chitinolytic capability.</title>
        <authorList>
            <person name="Ravin N.V."/>
            <person name="Rakitin A.L."/>
            <person name="Ivanova A.A."/>
            <person name="Beletsky A.V."/>
            <person name="Kulichevskaya I.S."/>
            <person name="Mardanov A.V."/>
            <person name="Dedysh S.N."/>
        </authorList>
    </citation>
    <scope>NUCLEOTIDE SEQUENCE [LARGE SCALE GENOMIC DNA]</scope>
    <source>
        <strain evidence="3">SP5</strain>
    </source>
</reference>
<sequence>MRDLRIPPPAPAERAAPTGRRAAEEFLPEVIKFLRPARVSVPDTM</sequence>
<comment type="caution">
    <text evidence="2">The sequence shown here is derived from an EMBL/GenBank/DDBJ whole genome shotgun (WGS) entry which is preliminary data.</text>
</comment>
<name>A0A225D328_9BACT</name>
<dbReference type="EMBL" id="NIDE01000017">
    <property type="protein sequence ID" value="OWK35912.1"/>
    <property type="molecule type" value="Genomic_DNA"/>
</dbReference>
<evidence type="ECO:0000313" key="3">
    <source>
        <dbReference type="Proteomes" id="UP000214646"/>
    </source>
</evidence>
<gene>
    <name evidence="2" type="ORF">FRUB_08475</name>
</gene>
<protein>
    <submittedName>
        <fullName evidence="2">Uncharacterized protein</fullName>
    </submittedName>
</protein>
<evidence type="ECO:0000256" key="1">
    <source>
        <dbReference type="SAM" id="MobiDB-lite"/>
    </source>
</evidence>
<dbReference type="AlphaFoldDB" id="A0A225D328"/>
<keyword evidence="3" id="KW-1185">Reference proteome</keyword>
<proteinExistence type="predicted"/>
<evidence type="ECO:0000313" key="2">
    <source>
        <dbReference type="EMBL" id="OWK35912.1"/>
    </source>
</evidence>
<feature type="compositionally biased region" description="Pro residues" evidence="1">
    <location>
        <begin position="1"/>
        <end position="11"/>
    </location>
</feature>
<dbReference type="Proteomes" id="UP000214646">
    <property type="component" value="Unassembled WGS sequence"/>
</dbReference>
<accession>A0A225D328</accession>
<organism evidence="2 3">
    <name type="scientific">Fimbriiglobus ruber</name>
    <dbReference type="NCBI Taxonomy" id="1908690"/>
    <lineage>
        <taxon>Bacteria</taxon>
        <taxon>Pseudomonadati</taxon>
        <taxon>Planctomycetota</taxon>
        <taxon>Planctomycetia</taxon>
        <taxon>Gemmatales</taxon>
        <taxon>Gemmataceae</taxon>
        <taxon>Fimbriiglobus</taxon>
    </lineage>
</organism>